<comment type="caution">
    <text evidence="1">The sequence shown here is derived from an EMBL/GenBank/DDBJ whole genome shotgun (WGS) entry which is preliminary data.</text>
</comment>
<gene>
    <name evidence="1" type="ORF">O181_048131</name>
</gene>
<accession>A0A9Q3DXE5</accession>
<protein>
    <submittedName>
        <fullName evidence="1">Uncharacterized protein</fullName>
    </submittedName>
</protein>
<dbReference type="Proteomes" id="UP000765509">
    <property type="component" value="Unassembled WGS sequence"/>
</dbReference>
<name>A0A9Q3DXE5_9BASI</name>
<sequence>MSLPEITSIYVTISQTSTTTLPCVNKVNLLSPSQKTEDMQEPLPVRNSRAFKILGNNTDSIKEVGVCGFTDIIDTSNGPTVA</sequence>
<dbReference type="EMBL" id="AVOT02020314">
    <property type="protein sequence ID" value="MBW0508416.1"/>
    <property type="molecule type" value="Genomic_DNA"/>
</dbReference>
<organism evidence="1 2">
    <name type="scientific">Austropuccinia psidii MF-1</name>
    <dbReference type="NCBI Taxonomy" id="1389203"/>
    <lineage>
        <taxon>Eukaryota</taxon>
        <taxon>Fungi</taxon>
        <taxon>Dikarya</taxon>
        <taxon>Basidiomycota</taxon>
        <taxon>Pucciniomycotina</taxon>
        <taxon>Pucciniomycetes</taxon>
        <taxon>Pucciniales</taxon>
        <taxon>Sphaerophragmiaceae</taxon>
        <taxon>Austropuccinia</taxon>
    </lineage>
</organism>
<dbReference type="AlphaFoldDB" id="A0A9Q3DXE5"/>
<feature type="non-terminal residue" evidence="1">
    <location>
        <position position="82"/>
    </location>
</feature>
<reference evidence="1" key="1">
    <citation type="submission" date="2021-03" db="EMBL/GenBank/DDBJ databases">
        <title>Draft genome sequence of rust myrtle Austropuccinia psidii MF-1, a brazilian biotype.</title>
        <authorList>
            <person name="Quecine M.C."/>
            <person name="Pachon D.M.R."/>
            <person name="Bonatelli M.L."/>
            <person name="Correr F.H."/>
            <person name="Franceschini L.M."/>
            <person name="Leite T.F."/>
            <person name="Margarido G.R.A."/>
            <person name="Almeida C.A."/>
            <person name="Ferrarezi J.A."/>
            <person name="Labate C.A."/>
        </authorList>
    </citation>
    <scope>NUCLEOTIDE SEQUENCE</scope>
    <source>
        <strain evidence="1">MF-1</strain>
    </source>
</reference>
<proteinExistence type="predicted"/>
<keyword evidence="2" id="KW-1185">Reference proteome</keyword>
<evidence type="ECO:0000313" key="1">
    <source>
        <dbReference type="EMBL" id="MBW0508416.1"/>
    </source>
</evidence>
<evidence type="ECO:0000313" key="2">
    <source>
        <dbReference type="Proteomes" id="UP000765509"/>
    </source>
</evidence>